<sequence>MSLPTEITPLSDLTALMIGIATFIFCVSIVNSLIEDAAQPLDQASDESYRNFKDVSRDDASASSAIITFVSSLFIDIDTLQTRRRKRQDVNLESRGHIAHNSLVTIPPTSESPQLPYTARLIVTWKRRILTFILPKASKQSSPRRMSQATRSSSVANPPEIPTRKSSLGFEKRMKAVRPDKDNDTAMFRWAESCLDERVMLSDLAVLEGGEVRCRPAGNSKSKTRCRKGQSS</sequence>
<comment type="caution">
    <text evidence="3">The sequence shown here is derived from an EMBL/GenBank/DDBJ whole genome shotgun (WGS) entry which is preliminary data.</text>
</comment>
<dbReference type="EMBL" id="MU864005">
    <property type="protein sequence ID" value="KAK4195715.1"/>
    <property type="molecule type" value="Genomic_DNA"/>
</dbReference>
<feature type="transmembrane region" description="Helical" evidence="2">
    <location>
        <begin position="12"/>
        <end position="34"/>
    </location>
</feature>
<reference evidence="3" key="1">
    <citation type="journal article" date="2023" name="Mol. Phylogenet. Evol.">
        <title>Genome-scale phylogeny and comparative genomics of the fungal order Sordariales.</title>
        <authorList>
            <person name="Hensen N."/>
            <person name="Bonometti L."/>
            <person name="Westerberg I."/>
            <person name="Brannstrom I.O."/>
            <person name="Guillou S."/>
            <person name="Cros-Aarteil S."/>
            <person name="Calhoun S."/>
            <person name="Haridas S."/>
            <person name="Kuo A."/>
            <person name="Mondo S."/>
            <person name="Pangilinan J."/>
            <person name="Riley R."/>
            <person name="LaButti K."/>
            <person name="Andreopoulos B."/>
            <person name="Lipzen A."/>
            <person name="Chen C."/>
            <person name="Yan M."/>
            <person name="Daum C."/>
            <person name="Ng V."/>
            <person name="Clum A."/>
            <person name="Steindorff A."/>
            <person name="Ohm R.A."/>
            <person name="Martin F."/>
            <person name="Silar P."/>
            <person name="Natvig D.O."/>
            <person name="Lalanne C."/>
            <person name="Gautier V."/>
            <person name="Ament-Velasquez S.L."/>
            <person name="Kruys A."/>
            <person name="Hutchinson M.I."/>
            <person name="Powell A.J."/>
            <person name="Barry K."/>
            <person name="Miller A.N."/>
            <person name="Grigoriev I.V."/>
            <person name="Debuchy R."/>
            <person name="Gladieux P."/>
            <person name="Hiltunen Thoren M."/>
            <person name="Johannesson H."/>
        </authorList>
    </citation>
    <scope>NUCLEOTIDE SEQUENCE</scope>
    <source>
        <strain evidence="3">CBS 315.58</strain>
    </source>
</reference>
<keyword evidence="4" id="KW-1185">Reference proteome</keyword>
<keyword evidence="2" id="KW-1133">Transmembrane helix</keyword>
<keyword evidence="2" id="KW-0812">Transmembrane</keyword>
<gene>
    <name evidence="3" type="ORF">QBC40DRAFT_300958</name>
</gene>
<evidence type="ECO:0000313" key="4">
    <source>
        <dbReference type="Proteomes" id="UP001303160"/>
    </source>
</evidence>
<dbReference type="Proteomes" id="UP001303160">
    <property type="component" value="Unassembled WGS sequence"/>
</dbReference>
<name>A0AAN7AS90_9PEZI</name>
<protein>
    <submittedName>
        <fullName evidence="3">Uncharacterized protein</fullName>
    </submittedName>
</protein>
<keyword evidence="2" id="KW-0472">Membrane</keyword>
<evidence type="ECO:0000256" key="1">
    <source>
        <dbReference type="SAM" id="MobiDB-lite"/>
    </source>
</evidence>
<proteinExistence type="predicted"/>
<evidence type="ECO:0000256" key="2">
    <source>
        <dbReference type="SAM" id="Phobius"/>
    </source>
</evidence>
<reference evidence="3" key="2">
    <citation type="submission" date="2023-05" db="EMBL/GenBank/DDBJ databases">
        <authorList>
            <consortium name="Lawrence Berkeley National Laboratory"/>
            <person name="Steindorff A."/>
            <person name="Hensen N."/>
            <person name="Bonometti L."/>
            <person name="Westerberg I."/>
            <person name="Brannstrom I.O."/>
            <person name="Guillou S."/>
            <person name="Cros-Aarteil S."/>
            <person name="Calhoun S."/>
            <person name="Haridas S."/>
            <person name="Kuo A."/>
            <person name="Mondo S."/>
            <person name="Pangilinan J."/>
            <person name="Riley R."/>
            <person name="Labutti K."/>
            <person name="Andreopoulos B."/>
            <person name="Lipzen A."/>
            <person name="Chen C."/>
            <person name="Yanf M."/>
            <person name="Daum C."/>
            <person name="Ng V."/>
            <person name="Clum A."/>
            <person name="Ohm R."/>
            <person name="Martin F."/>
            <person name="Silar P."/>
            <person name="Natvig D."/>
            <person name="Lalanne C."/>
            <person name="Gautier V."/>
            <person name="Ament-Velasquez S.L."/>
            <person name="Kruys A."/>
            <person name="Hutchinson M.I."/>
            <person name="Powell A.J."/>
            <person name="Barry K."/>
            <person name="Miller A.N."/>
            <person name="Grigoriev I.V."/>
            <person name="Debuchy R."/>
            <person name="Gladieux P."/>
            <person name="Thoren M.H."/>
            <person name="Johannesson H."/>
        </authorList>
    </citation>
    <scope>NUCLEOTIDE SEQUENCE</scope>
    <source>
        <strain evidence="3">CBS 315.58</strain>
    </source>
</reference>
<organism evidence="3 4">
    <name type="scientific">Triangularia verruculosa</name>
    <dbReference type="NCBI Taxonomy" id="2587418"/>
    <lineage>
        <taxon>Eukaryota</taxon>
        <taxon>Fungi</taxon>
        <taxon>Dikarya</taxon>
        <taxon>Ascomycota</taxon>
        <taxon>Pezizomycotina</taxon>
        <taxon>Sordariomycetes</taxon>
        <taxon>Sordariomycetidae</taxon>
        <taxon>Sordariales</taxon>
        <taxon>Podosporaceae</taxon>
        <taxon>Triangularia</taxon>
    </lineage>
</organism>
<dbReference type="AlphaFoldDB" id="A0AAN7AS90"/>
<feature type="region of interest" description="Disordered" evidence="1">
    <location>
        <begin position="140"/>
        <end position="178"/>
    </location>
</feature>
<accession>A0AAN7AS90</accession>
<feature type="compositionally biased region" description="Polar residues" evidence="1">
    <location>
        <begin position="140"/>
        <end position="156"/>
    </location>
</feature>
<evidence type="ECO:0000313" key="3">
    <source>
        <dbReference type="EMBL" id="KAK4195715.1"/>
    </source>
</evidence>